<keyword evidence="6" id="KW-1003">Cell membrane</keyword>
<evidence type="ECO:0000256" key="7">
    <source>
        <dbReference type="SAM" id="MobiDB-lite"/>
    </source>
</evidence>
<dbReference type="PANTHER" id="PTHR43701:SF2">
    <property type="entry name" value="MEMBRANE TRANSPORTER PROTEIN YJNA-RELATED"/>
    <property type="match status" value="1"/>
</dbReference>
<feature type="transmembrane region" description="Helical" evidence="6">
    <location>
        <begin position="56"/>
        <end position="77"/>
    </location>
</feature>
<evidence type="ECO:0000256" key="3">
    <source>
        <dbReference type="ARBA" id="ARBA00022692"/>
    </source>
</evidence>
<evidence type="ECO:0000313" key="9">
    <source>
        <dbReference type="Proteomes" id="UP000618382"/>
    </source>
</evidence>
<keyword evidence="4 6" id="KW-1133">Transmembrane helix</keyword>
<feature type="region of interest" description="Disordered" evidence="7">
    <location>
        <begin position="264"/>
        <end position="301"/>
    </location>
</feature>
<keyword evidence="5 6" id="KW-0472">Membrane</keyword>
<feature type="transmembrane region" description="Helical" evidence="6">
    <location>
        <begin position="83"/>
        <end position="105"/>
    </location>
</feature>
<dbReference type="InterPro" id="IPR002781">
    <property type="entry name" value="TM_pro_TauE-like"/>
</dbReference>
<feature type="transmembrane region" description="Helical" evidence="6">
    <location>
        <begin position="16"/>
        <end position="49"/>
    </location>
</feature>
<evidence type="ECO:0000256" key="6">
    <source>
        <dbReference type="RuleBase" id="RU363041"/>
    </source>
</evidence>
<organism evidence="8 9">
    <name type="scientific">Cellulomonas oligotrophica</name>
    <dbReference type="NCBI Taxonomy" id="931536"/>
    <lineage>
        <taxon>Bacteria</taxon>
        <taxon>Bacillati</taxon>
        <taxon>Actinomycetota</taxon>
        <taxon>Actinomycetes</taxon>
        <taxon>Micrococcales</taxon>
        <taxon>Cellulomonadaceae</taxon>
        <taxon>Cellulomonas</taxon>
    </lineage>
</organism>
<feature type="transmembrane region" description="Helical" evidence="6">
    <location>
        <begin position="143"/>
        <end position="162"/>
    </location>
</feature>
<name>A0ABQ4DF94_9CELL</name>
<dbReference type="EMBL" id="BONN01000017">
    <property type="protein sequence ID" value="GIG34401.1"/>
    <property type="molecule type" value="Genomic_DNA"/>
</dbReference>
<comment type="caution">
    <text evidence="8">The sequence shown here is derived from an EMBL/GenBank/DDBJ whole genome shotgun (WGS) entry which is preliminary data.</text>
</comment>
<protein>
    <recommendedName>
        <fullName evidence="6">Probable membrane transporter protein</fullName>
    </recommendedName>
</protein>
<feature type="transmembrane region" description="Helical" evidence="6">
    <location>
        <begin position="214"/>
        <end position="233"/>
    </location>
</feature>
<feature type="transmembrane region" description="Helical" evidence="6">
    <location>
        <begin position="112"/>
        <end position="131"/>
    </location>
</feature>
<keyword evidence="3 6" id="KW-0812">Transmembrane</keyword>
<dbReference type="Proteomes" id="UP000618382">
    <property type="component" value="Unassembled WGS sequence"/>
</dbReference>
<gene>
    <name evidence="8" type="ORF">Col01nite_35600</name>
</gene>
<reference evidence="8 9" key="1">
    <citation type="submission" date="2021-01" db="EMBL/GenBank/DDBJ databases">
        <title>Whole genome shotgun sequence of Cellulomonas oligotrophica NBRC 109435.</title>
        <authorList>
            <person name="Komaki H."/>
            <person name="Tamura T."/>
        </authorList>
    </citation>
    <scope>NUCLEOTIDE SEQUENCE [LARGE SCALE GENOMIC DNA]</scope>
    <source>
        <strain evidence="8 9">NBRC 109435</strain>
    </source>
</reference>
<dbReference type="PANTHER" id="PTHR43701">
    <property type="entry name" value="MEMBRANE TRANSPORTER PROTEIN MJ0441-RELATED"/>
    <property type="match status" value="1"/>
</dbReference>
<evidence type="ECO:0000313" key="8">
    <source>
        <dbReference type="EMBL" id="GIG34401.1"/>
    </source>
</evidence>
<keyword evidence="9" id="KW-1185">Reference proteome</keyword>
<comment type="similarity">
    <text evidence="2 6">Belongs to the 4-toluene sulfonate uptake permease (TSUP) (TC 2.A.102) family.</text>
</comment>
<feature type="transmembrane region" description="Helical" evidence="6">
    <location>
        <begin position="169"/>
        <end position="194"/>
    </location>
</feature>
<dbReference type="Pfam" id="PF01925">
    <property type="entry name" value="TauE"/>
    <property type="match status" value="2"/>
</dbReference>
<accession>A0ABQ4DF94</accession>
<feature type="transmembrane region" description="Helical" evidence="6">
    <location>
        <begin position="240"/>
        <end position="261"/>
    </location>
</feature>
<dbReference type="InterPro" id="IPR051598">
    <property type="entry name" value="TSUP/Inactive_protease-like"/>
</dbReference>
<evidence type="ECO:0000256" key="1">
    <source>
        <dbReference type="ARBA" id="ARBA00004141"/>
    </source>
</evidence>
<evidence type="ECO:0000256" key="5">
    <source>
        <dbReference type="ARBA" id="ARBA00023136"/>
    </source>
</evidence>
<proteinExistence type="inferred from homology"/>
<evidence type="ECO:0000256" key="2">
    <source>
        <dbReference type="ARBA" id="ARBA00009142"/>
    </source>
</evidence>
<evidence type="ECO:0000256" key="4">
    <source>
        <dbReference type="ARBA" id="ARBA00022989"/>
    </source>
</evidence>
<sequence>MTDPAGGTAVTGGRSVLALLGVGLASGFFAGLFGIGGGLIIVPALVVLLAMDQRRAVGTSLVAILPAILVSVGAYAVGGGVDWRAGLLLAVGAVTGAQIGVRVLLAVPRRAVQWAFVALTVVMVVQLVLTVPDRGQDLVLDPLRIAGLVALGLFAGVLSSLLGIGGGGVVVPALMLVFGVGDLVAKGASLVMMVPGVLSGLTANLRRRNVDVRAGAVVGAASLVTSPLGAWTAHAIPPRAAAVLFAAFLVVIGTTMAMQALQPTNHPATPAAPPAPAEPVVDDARHTGGASDDGVGTSAGR</sequence>
<comment type="subcellular location">
    <subcellularLocation>
        <location evidence="6">Cell membrane</location>
        <topology evidence="6">Multi-pass membrane protein</topology>
    </subcellularLocation>
    <subcellularLocation>
        <location evidence="1">Membrane</location>
        <topology evidence="1">Multi-pass membrane protein</topology>
    </subcellularLocation>
</comment>